<dbReference type="GO" id="GO:0016491">
    <property type="term" value="F:oxidoreductase activity"/>
    <property type="evidence" value="ECO:0007669"/>
    <property type="project" value="UniProtKB-KW"/>
</dbReference>
<dbReference type="InterPro" id="IPR002347">
    <property type="entry name" value="SDR_fam"/>
</dbReference>
<dbReference type="EMBL" id="KV441495">
    <property type="protein sequence ID" value="OAG15059.1"/>
    <property type="molecule type" value="Genomic_DNA"/>
</dbReference>
<dbReference type="Pfam" id="PF00106">
    <property type="entry name" value="adh_short"/>
    <property type="match status" value="1"/>
</dbReference>
<dbReference type="GeneID" id="29111603"/>
<dbReference type="AlphaFoldDB" id="A0A177D812"/>
<reference evidence="3 4" key="1">
    <citation type="submission" date="2016-05" db="EMBL/GenBank/DDBJ databases">
        <title>Comparative analysis of secretome profiles of manganese(II)-oxidizing ascomycete fungi.</title>
        <authorList>
            <consortium name="DOE Joint Genome Institute"/>
            <person name="Zeiner C.A."/>
            <person name="Purvine S.O."/>
            <person name="Zink E.M."/>
            <person name="Wu S."/>
            <person name="Pasa-Tolic L."/>
            <person name="Chaput D.L."/>
            <person name="Haridas S."/>
            <person name="Grigoriev I.V."/>
            <person name="Santelli C.M."/>
            <person name="Hansel C.M."/>
        </authorList>
    </citation>
    <scope>NUCLEOTIDE SEQUENCE [LARGE SCALE GENOMIC DNA]</scope>
    <source>
        <strain evidence="3 4">SRC1lrK2f</strain>
    </source>
</reference>
<dbReference type="Proteomes" id="UP000077248">
    <property type="component" value="Unassembled WGS sequence"/>
</dbReference>
<keyword evidence="4" id="KW-1185">Reference proteome</keyword>
<name>A0A177D812_ALTAL</name>
<organism evidence="3 4">
    <name type="scientific">Alternaria alternata</name>
    <name type="common">Alternaria rot fungus</name>
    <name type="synonym">Torula alternata</name>
    <dbReference type="NCBI Taxonomy" id="5599"/>
    <lineage>
        <taxon>Eukaryota</taxon>
        <taxon>Fungi</taxon>
        <taxon>Dikarya</taxon>
        <taxon>Ascomycota</taxon>
        <taxon>Pezizomycotina</taxon>
        <taxon>Dothideomycetes</taxon>
        <taxon>Pleosporomycetidae</taxon>
        <taxon>Pleosporales</taxon>
        <taxon>Pleosporineae</taxon>
        <taxon>Pleosporaceae</taxon>
        <taxon>Alternaria</taxon>
        <taxon>Alternaria sect. Alternaria</taxon>
        <taxon>Alternaria alternata complex</taxon>
    </lineage>
</organism>
<dbReference type="RefSeq" id="XP_018380480.1">
    <property type="nucleotide sequence ID" value="XM_018526009.1"/>
</dbReference>
<proteinExistence type="inferred from homology"/>
<dbReference type="InterPro" id="IPR036291">
    <property type="entry name" value="NAD(P)-bd_dom_sf"/>
</dbReference>
<dbReference type="SUPFAM" id="SSF51735">
    <property type="entry name" value="NAD(P)-binding Rossmann-fold domains"/>
    <property type="match status" value="1"/>
</dbReference>
<dbReference type="OMA" id="FAYRDTI"/>
<dbReference type="Gene3D" id="3.40.50.720">
    <property type="entry name" value="NAD(P)-binding Rossmann-like Domain"/>
    <property type="match status" value="1"/>
</dbReference>
<evidence type="ECO:0000256" key="1">
    <source>
        <dbReference type="ARBA" id="ARBA00006484"/>
    </source>
</evidence>
<dbReference type="VEuPathDB" id="FungiDB:CC77DRAFT_1025144"/>
<keyword evidence="2" id="KW-0560">Oxidoreductase</keyword>
<accession>A0A177D812</accession>
<evidence type="ECO:0000256" key="2">
    <source>
        <dbReference type="ARBA" id="ARBA00023002"/>
    </source>
</evidence>
<evidence type="ECO:0000313" key="3">
    <source>
        <dbReference type="EMBL" id="OAG15059.1"/>
    </source>
</evidence>
<sequence>MSSSDTETVLVVGSTGNIGVAAVKGALNSKRNVLAIVRNQASADKLIRHVGSSQGITFAEADISSDTGVQSVVEKVREGQLPAFQHVYSCVGGEYVSTPLTEITTEQLRYNFNIAFEANFFAYRATVPYLLAQKHPTSTWTLCTGAQGETAFFPVPGMTQGALFTMSTAAARENEKTNVRFNEVYLCFRVEVDEQAEKHGVTNASEFAKVYENLLGDEEVRGARVTVREVGDIGRLVWQRKF</sequence>
<evidence type="ECO:0000313" key="4">
    <source>
        <dbReference type="Proteomes" id="UP000077248"/>
    </source>
</evidence>
<dbReference type="PANTHER" id="PTHR43669">
    <property type="entry name" value="5-KETO-D-GLUCONATE 5-REDUCTASE"/>
    <property type="match status" value="1"/>
</dbReference>
<gene>
    <name evidence="3" type="ORF">CC77DRAFT_1025144</name>
</gene>
<comment type="similarity">
    <text evidence="1">Belongs to the short-chain dehydrogenases/reductases (SDR) family.</text>
</comment>
<dbReference type="PANTHER" id="PTHR43669:SF3">
    <property type="entry name" value="ALCOHOL DEHYDROGENASE, PUTATIVE (AFU_ORTHOLOGUE AFUA_3G03445)-RELATED"/>
    <property type="match status" value="1"/>
</dbReference>
<protein>
    <submittedName>
        <fullName evidence="3">NAD(P)-binding protein</fullName>
    </submittedName>
</protein>
<dbReference type="KEGG" id="aalt:CC77DRAFT_1025144"/>